<evidence type="ECO:0008006" key="5">
    <source>
        <dbReference type="Google" id="ProtNLM"/>
    </source>
</evidence>
<protein>
    <recommendedName>
        <fullName evidence="5">Crp/Fnr family transcriptional regulator</fullName>
    </recommendedName>
</protein>
<proteinExistence type="predicted"/>
<evidence type="ECO:0000313" key="2">
    <source>
        <dbReference type="EMBL" id="MBC1508627.1"/>
    </source>
</evidence>
<dbReference type="Proteomes" id="UP000561617">
    <property type="component" value="Unassembled WGS sequence"/>
</dbReference>
<dbReference type="RefSeq" id="WP_185346778.1">
    <property type="nucleotide sequence ID" value="NZ_JAASTU010000014.1"/>
</dbReference>
<comment type="caution">
    <text evidence="1">The sequence shown here is derived from an EMBL/GenBank/DDBJ whole genome shotgun (WGS) entry which is preliminary data.</text>
</comment>
<evidence type="ECO:0000313" key="3">
    <source>
        <dbReference type="Proteomes" id="UP000561617"/>
    </source>
</evidence>
<dbReference type="EMBL" id="JAASUB010000002">
    <property type="protein sequence ID" value="MBC1508627.1"/>
    <property type="molecule type" value="Genomic_DNA"/>
</dbReference>
<dbReference type="EMBL" id="JAASTW010000021">
    <property type="protein sequence ID" value="MBC1489992.1"/>
    <property type="molecule type" value="Genomic_DNA"/>
</dbReference>
<organism evidence="1 3">
    <name type="scientific">Listeria immobilis</name>
    <dbReference type="NCBI Taxonomy" id="2713502"/>
    <lineage>
        <taxon>Bacteria</taxon>
        <taxon>Bacillati</taxon>
        <taxon>Bacillota</taxon>
        <taxon>Bacilli</taxon>
        <taxon>Bacillales</taxon>
        <taxon>Listeriaceae</taxon>
        <taxon>Listeria</taxon>
    </lineage>
</organism>
<keyword evidence="4" id="KW-1185">Reference proteome</keyword>
<evidence type="ECO:0000313" key="4">
    <source>
        <dbReference type="Proteomes" id="UP000587800"/>
    </source>
</evidence>
<dbReference type="AlphaFoldDB" id="A0A7X1CA73"/>
<evidence type="ECO:0000313" key="1">
    <source>
        <dbReference type="EMBL" id="MBC1489992.1"/>
    </source>
</evidence>
<reference evidence="3 4" key="1">
    <citation type="submission" date="2020-03" db="EMBL/GenBank/DDBJ databases">
        <title>Soil Listeria distribution.</title>
        <authorList>
            <person name="Liao J."/>
            <person name="Wiedmann M."/>
        </authorList>
    </citation>
    <scope>NUCLEOTIDE SEQUENCE [LARGE SCALE GENOMIC DNA]</scope>
    <source>
        <strain evidence="2 4">FSL L7-1515</strain>
        <strain evidence="1 3">FSL L7-1554</strain>
    </source>
</reference>
<sequence>MDVVEEEMLRQLNLFKLKNGWVQCLDVKKGRKISKDFLQKNIVIVEKGILHSEVKINEKYQFFIVIQSDDIIYPPAMKSESNSWRVVADTSAKVILINKEYFLNYATVEPKYMEWLLTKMNEVFHKTSFEVTKFTQEWGVKTTIEHIYEVMEKEGMDKNQLSRCFSKQNLISYAQVSRYIFDNEWDKLREIGFV</sequence>
<dbReference type="Proteomes" id="UP000587800">
    <property type="component" value="Unassembled WGS sequence"/>
</dbReference>
<accession>A0A7X1CA73</accession>
<name>A0A7X1CA73_9LIST</name>
<gene>
    <name evidence="1" type="ORF">HCJ38_13415</name>
    <name evidence="2" type="ORF">HCJ59_01705</name>
</gene>